<dbReference type="Proteomes" id="UP000553888">
    <property type="component" value="Unassembled WGS sequence"/>
</dbReference>
<gene>
    <name evidence="1" type="ORF">BJ979_000161</name>
</gene>
<evidence type="ECO:0000313" key="1">
    <source>
        <dbReference type="EMBL" id="NYG97535.1"/>
    </source>
</evidence>
<keyword evidence="2" id="KW-1185">Reference proteome</keyword>
<protein>
    <submittedName>
        <fullName evidence="1">Uncharacterized protein</fullName>
    </submittedName>
</protein>
<dbReference type="AlphaFoldDB" id="A0A852YK08"/>
<accession>A0A852YK08</accession>
<reference evidence="1 2" key="1">
    <citation type="submission" date="2020-07" db="EMBL/GenBank/DDBJ databases">
        <title>Sequencing the genomes of 1000 actinobacteria strains.</title>
        <authorList>
            <person name="Klenk H.-P."/>
        </authorList>
    </citation>
    <scope>NUCLEOTIDE SEQUENCE [LARGE SCALE GENOMIC DNA]</scope>
    <source>
        <strain evidence="1 2">DSM 23141</strain>
    </source>
</reference>
<sequence length="33" mass="3296">MTWSSTMTADPVVILSSPGITLATAASTLSEGV</sequence>
<proteinExistence type="predicted"/>
<evidence type="ECO:0000313" key="2">
    <source>
        <dbReference type="Proteomes" id="UP000553888"/>
    </source>
</evidence>
<name>A0A852YK08_9MICO</name>
<comment type="caution">
    <text evidence="1">The sequence shown here is derived from an EMBL/GenBank/DDBJ whole genome shotgun (WGS) entry which is preliminary data.</text>
</comment>
<dbReference type="EMBL" id="JACBZY010000001">
    <property type="protein sequence ID" value="NYG97535.1"/>
    <property type="molecule type" value="Genomic_DNA"/>
</dbReference>
<organism evidence="1 2">
    <name type="scientific">Schumannella luteola</name>
    <dbReference type="NCBI Taxonomy" id="472059"/>
    <lineage>
        <taxon>Bacteria</taxon>
        <taxon>Bacillati</taxon>
        <taxon>Actinomycetota</taxon>
        <taxon>Actinomycetes</taxon>
        <taxon>Micrococcales</taxon>
        <taxon>Microbacteriaceae</taxon>
        <taxon>Schumannella</taxon>
    </lineage>
</organism>